<comment type="pathway">
    <text evidence="1">Purine metabolism; 7-cyano-7-deazaguanine biosynthesis.</text>
</comment>
<dbReference type="Pfam" id="PF01242">
    <property type="entry name" value="PTPS"/>
    <property type="match status" value="1"/>
</dbReference>
<evidence type="ECO:0000256" key="11">
    <source>
        <dbReference type="PIRSR" id="PIRSR006113-2"/>
    </source>
</evidence>
<reference evidence="12 13" key="1">
    <citation type="journal article" date="2009" name="Stand. Genomic Sci.">
        <title>Complete genome sequence of Rhodothermus marinus type strain (R-10).</title>
        <authorList>
            <person name="Nolan M."/>
            <person name="Tindall B.J."/>
            <person name="Pomrenke H."/>
            <person name="Lapidus A."/>
            <person name="Copeland A."/>
            <person name="Glavina Del Rio T."/>
            <person name="Lucas S."/>
            <person name="Chen F."/>
            <person name="Tice H."/>
            <person name="Cheng J.F."/>
            <person name="Saunders E."/>
            <person name="Han C."/>
            <person name="Bruce D."/>
            <person name="Goodwin L."/>
            <person name="Chain P."/>
            <person name="Pitluck S."/>
            <person name="Ovchinikova G."/>
            <person name="Pati A."/>
            <person name="Ivanova N."/>
            <person name="Mavromatis K."/>
            <person name="Chen A."/>
            <person name="Palaniappan K."/>
            <person name="Land M."/>
            <person name="Hauser L."/>
            <person name="Chang Y.J."/>
            <person name="Jeffries C.D."/>
            <person name="Brettin T."/>
            <person name="Goker M."/>
            <person name="Bristow J."/>
            <person name="Eisen J.A."/>
            <person name="Markowitz V."/>
            <person name="Hugenholtz P."/>
            <person name="Kyrpides N.C."/>
            <person name="Klenk H.P."/>
            <person name="Detter J.C."/>
        </authorList>
    </citation>
    <scope>NUCLEOTIDE SEQUENCE [LARGE SCALE GENOMIC DNA]</scope>
    <source>
        <strain evidence="13">ATCC 43812 / DSM 4252 / R-10</strain>
    </source>
</reference>
<comment type="similarity">
    <text evidence="2">Belongs to the PTPS family. QueD subfamily.</text>
</comment>
<dbReference type="eggNOG" id="COG0720">
    <property type="taxonomic scope" value="Bacteria"/>
</dbReference>
<comment type="catalytic activity">
    <reaction evidence="9">
        <text>7,8-dihydroneopterin 3'-triphosphate + H2O = 6-carboxy-5,6,7,8-tetrahydropterin + triphosphate + acetaldehyde + 2 H(+)</text>
        <dbReference type="Rhea" id="RHEA:27966"/>
        <dbReference type="ChEBI" id="CHEBI:15343"/>
        <dbReference type="ChEBI" id="CHEBI:15377"/>
        <dbReference type="ChEBI" id="CHEBI:15378"/>
        <dbReference type="ChEBI" id="CHEBI:18036"/>
        <dbReference type="ChEBI" id="CHEBI:58462"/>
        <dbReference type="ChEBI" id="CHEBI:61032"/>
        <dbReference type="EC" id="4.1.2.50"/>
    </reaction>
</comment>
<dbReference type="RefSeq" id="WP_012842837.1">
    <property type="nucleotide sequence ID" value="NC_013501.1"/>
</dbReference>
<evidence type="ECO:0000256" key="4">
    <source>
        <dbReference type="ARBA" id="ARBA00018141"/>
    </source>
</evidence>
<feature type="active site" description="Charge relay system" evidence="10">
    <location>
        <position position="129"/>
    </location>
</feature>
<sequence length="156" mass="17680">MKVAKRFRFEAAHRLPWHPGACRHLHGHSYRLVVGLEGNPDARGILVDFQDLKRLVQPLIDTWDHATLVASDDTALQDALDALGSRYVVLPFDSTAENLCAYVADYLIREAGDWLRARGVRRLWVRLAETETSFAETERALIRDVRPEPAAHAEAR</sequence>
<evidence type="ECO:0000256" key="7">
    <source>
        <dbReference type="ARBA" id="ARBA00023239"/>
    </source>
</evidence>
<evidence type="ECO:0000256" key="10">
    <source>
        <dbReference type="PIRSR" id="PIRSR006113-1"/>
    </source>
</evidence>
<dbReference type="HOGENOM" id="CLU_111016_1_1_10"/>
<evidence type="ECO:0000313" key="12">
    <source>
        <dbReference type="EMBL" id="ACY47225.1"/>
    </source>
</evidence>
<dbReference type="Proteomes" id="UP000002221">
    <property type="component" value="Chromosome"/>
</dbReference>
<comment type="cofactor">
    <cofactor evidence="11">
        <name>Zn(2+)</name>
        <dbReference type="ChEBI" id="CHEBI:29105"/>
    </cofactor>
    <text evidence="11">Binds 1 zinc ion per subunit.</text>
</comment>
<gene>
    <name evidence="12" type="ordered locus">Rmar_0320</name>
</gene>
<keyword evidence="6 11" id="KW-0862">Zinc</keyword>
<dbReference type="KEGG" id="rmr:Rmar_0320"/>
<proteinExistence type="inferred from homology"/>
<evidence type="ECO:0000256" key="2">
    <source>
        <dbReference type="ARBA" id="ARBA00008900"/>
    </source>
</evidence>
<feature type="active site" description="Charge relay system" evidence="10">
    <location>
        <position position="65"/>
    </location>
</feature>
<accession>D0MDN2</accession>
<dbReference type="Gene3D" id="3.30.479.10">
    <property type="entry name" value="6-pyruvoyl tetrahydropterin synthase/QueD"/>
    <property type="match status" value="1"/>
</dbReference>
<feature type="active site" description="Proton acceptor" evidence="10">
    <location>
        <position position="22"/>
    </location>
</feature>
<dbReference type="PANTHER" id="PTHR12589">
    <property type="entry name" value="PYRUVOYL TETRAHYDROBIOPTERIN SYNTHASE"/>
    <property type="match status" value="1"/>
</dbReference>
<feature type="binding site" evidence="11">
    <location>
        <position position="26"/>
    </location>
    <ligand>
        <name>Zn(2+)</name>
        <dbReference type="ChEBI" id="CHEBI:29105"/>
    </ligand>
</feature>
<organism evidence="12 13">
    <name type="scientific">Rhodothermus marinus (strain ATCC 43812 / DSM 4252 / R-10)</name>
    <name type="common">Rhodothermus obamensis</name>
    <dbReference type="NCBI Taxonomy" id="518766"/>
    <lineage>
        <taxon>Bacteria</taxon>
        <taxon>Pseudomonadati</taxon>
        <taxon>Rhodothermota</taxon>
        <taxon>Rhodothermia</taxon>
        <taxon>Rhodothermales</taxon>
        <taxon>Rhodothermaceae</taxon>
        <taxon>Rhodothermus</taxon>
    </lineage>
</organism>
<feature type="binding site" evidence="11">
    <location>
        <position position="13"/>
    </location>
    <ligand>
        <name>Zn(2+)</name>
        <dbReference type="ChEBI" id="CHEBI:29105"/>
    </ligand>
</feature>
<dbReference type="GO" id="GO:0046872">
    <property type="term" value="F:metal ion binding"/>
    <property type="evidence" value="ECO:0007669"/>
    <property type="project" value="UniProtKB-KW"/>
</dbReference>
<dbReference type="PANTHER" id="PTHR12589:SF7">
    <property type="entry name" value="6-PYRUVOYL TETRAHYDROBIOPTERIN SYNTHASE"/>
    <property type="match status" value="1"/>
</dbReference>
<dbReference type="UniPathway" id="UPA00391"/>
<dbReference type="SUPFAM" id="SSF55620">
    <property type="entry name" value="Tetrahydrobiopterin biosynthesis enzymes-like"/>
    <property type="match status" value="1"/>
</dbReference>
<dbReference type="OrthoDB" id="9804698at2"/>
<dbReference type="STRING" id="518766.Rmar_0320"/>
<evidence type="ECO:0000313" key="13">
    <source>
        <dbReference type="Proteomes" id="UP000002221"/>
    </source>
</evidence>
<evidence type="ECO:0000256" key="1">
    <source>
        <dbReference type="ARBA" id="ARBA00005061"/>
    </source>
</evidence>
<dbReference type="GO" id="GO:0070497">
    <property type="term" value="F:6-carboxytetrahydropterin synthase activity"/>
    <property type="evidence" value="ECO:0007669"/>
    <property type="project" value="UniProtKB-EC"/>
</dbReference>
<evidence type="ECO:0000256" key="3">
    <source>
        <dbReference type="ARBA" id="ARBA00012982"/>
    </source>
</evidence>
<protein>
    <recommendedName>
        <fullName evidence="4">6-carboxy-5,6,7,8-tetrahydropterin synthase</fullName>
        <ecNumber evidence="3">4.1.2.50</ecNumber>
    </recommendedName>
    <alternativeName>
        <fullName evidence="8">Queuosine biosynthesis protein QueD</fullName>
    </alternativeName>
</protein>
<feature type="binding site" evidence="11">
    <location>
        <position position="28"/>
    </location>
    <ligand>
        <name>Zn(2+)</name>
        <dbReference type="ChEBI" id="CHEBI:29105"/>
    </ligand>
</feature>
<dbReference type="InterPro" id="IPR007115">
    <property type="entry name" value="6-PTP_synth/QueD"/>
</dbReference>
<evidence type="ECO:0000256" key="6">
    <source>
        <dbReference type="ARBA" id="ARBA00022833"/>
    </source>
</evidence>
<evidence type="ECO:0000256" key="5">
    <source>
        <dbReference type="ARBA" id="ARBA00022723"/>
    </source>
</evidence>
<keyword evidence="5 11" id="KW-0479">Metal-binding</keyword>
<evidence type="ECO:0000256" key="8">
    <source>
        <dbReference type="ARBA" id="ARBA00031449"/>
    </source>
</evidence>
<dbReference type="AlphaFoldDB" id="D0MDN2"/>
<name>D0MDN2_RHOM4</name>
<keyword evidence="7" id="KW-0456">Lyase</keyword>
<keyword evidence="13" id="KW-1185">Reference proteome</keyword>
<dbReference type="InterPro" id="IPR038418">
    <property type="entry name" value="6-PTP_synth/QueD_sf"/>
</dbReference>
<evidence type="ECO:0000256" key="9">
    <source>
        <dbReference type="ARBA" id="ARBA00048807"/>
    </source>
</evidence>
<dbReference type="EC" id="4.1.2.50" evidence="3"/>
<dbReference type="EMBL" id="CP001807">
    <property type="protein sequence ID" value="ACY47225.1"/>
    <property type="molecule type" value="Genomic_DNA"/>
</dbReference>